<keyword evidence="2" id="KW-0812">Transmembrane</keyword>
<dbReference type="SMART" id="SM00408">
    <property type="entry name" value="IGc2"/>
    <property type="match status" value="2"/>
</dbReference>
<proteinExistence type="predicted"/>
<dbReference type="OrthoDB" id="9448246at2759"/>
<dbReference type="InterPro" id="IPR036179">
    <property type="entry name" value="Ig-like_dom_sf"/>
</dbReference>
<dbReference type="InterPro" id="IPR011625">
    <property type="entry name" value="A2M_N_BRD"/>
</dbReference>
<feature type="non-terminal residue" evidence="4">
    <location>
        <position position="602"/>
    </location>
</feature>
<keyword evidence="5" id="KW-1185">Reference proteome</keyword>
<dbReference type="PANTHER" id="PTHR46013">
    <property type="entry name" value="VASCULAR CELL ADHESION MOLECULE 1"/>
    <property type="match status" value="1"/>
</dbReference>
<evidence type="ECO:0000256" key="1">
    <source>
        <dbReference type="SAM" id="MobiDB-lite"/>
    </source>
</evidence>
<dbReference type="PANTHER" id="PTHR46013:SF4">
    <property type="entry name" value="B-CELL RECEPTOR CD22-RELATED"/>
    <property type="match status" value="1"/>
</dbReference>
<dbReference type="Pfam" id="PF07703">
    <property type="entry name" value="A2M_BRD"/>
    <property type="match status" value="1"/>
</dbReference>
<name>A0A8J4X1D9_CLAMG</name>
<dbReference type="Proteomes" id="UP000727407">
    <property type="component" value="Unassembled WGS sequence"/>
</dbReference>
<dbReference type="InterPro" id="IPR003599">
    <property type="entry name" value="Ig_sub"/>
</dbReference>
<feature type="compositionally biased region" description="Basic and acidic residues" evidence="1">
    <location>
        <begin position="65"/>
        <end position="75"/>
    </location>
</feature>
<feature type="region of interest" description="Disordered" evidence="1">
    <location>
        <begin position="36"/>
        <end position="75"/>
    </location>
</feature>
<dbReference type="SMART" id="SM01359">
    <property type="entry name" value="A2M_N_2"/>
    <property type="match status" value="1"/>
</dbReference>
<reference evidence="4" key="1">
    <citation type="submission" date="2020-07" db="EMBL/GenBank/DDBJ databases">
        <title>Clarias magur genome sequencing, assembly and annotation.</title>
        <authorList>
            <person name="Kushwaha B."/>
            <person name="Kumar R."/>
            <person name="Das P."/>
            <person name="Joshi C.G."/>
            <person name="Kumar D."/>
            <person name="Nagpure N.S."/>
            <person name="Pandey M."/>
            <person name="Agarwal S."/>
            <person name="Srivastava S."/>
            <person name="Singh M."/>
            <person name="Sahoo L."/>
            <person name="Jayasankar P."/>
            <person name="Meher P.K."/>
            <person name="Koringa P.G."/>
            <person name="Iquebal M.A."/>
            <person name="Das S.P."/>
            <person name="Bit A."/>
            <person name="Patnaik S."/>
            <person name="Patel N."/>
            <person name="Shah T.M."/>
            <person name="Hinsu A."/>
            <person name="Jena J.K."/>
        </authorList>
    </citation>
    <scope>NUCLEOTIDE SEQUENCE</scope>
    <source>
        <strain evidence="4">CIFAMagur01</strain>
        <tissue evidence="4">Testis</tissue>
    </source>
</reference>
<organism evidence="4 5">
    <name type="scientific">Clarias magur</name>
    <name type="common">Asian catfish</name>
    <name type="synonym">Macropteronotus magur</name>
    <dbReference type="NCBI Taxonomy" id="1594786"/>
    <lineage>
        <taxon>Eukaryota</taxon>
        <taxon>Metazoa</taxon>
        <taxon>Chordata</taxon>
        <taxon>Craniata</taxon>
        <taxon>Vertebrata</taxon>
        <taxon>Euteleostomi</taxon>
        <taxon>Actinopterygii</taxon>
        <taxon>Neopterygii</taxon>
        <taxon>Teleostei</taxon>
        <taxon>Ostariophysi</taxon>
        <taxon>Siluriformes</taxon>
        <taxon>Clariidae</taxon>
        <taxon>Clarias</taxon>
    </lineage>
</organism>
<feature type="non-terminal residue" evidence="4">
    <location>
        <position position="1"/>
    </location>
</feature>
<keyword evidence="2" id="KW-0472">Membrane</keyword>
<dbReference type="EMBL" id="QNUK01000248">
    <property type="protein sequence ID" value="KAF5897106.1"/>
    <property type="molecule type" value="Genomic_DNA"/>
</dbReference>
<dbReference type="Gene3D" id="6.10.270.10">
    <property type="match status" value="1"/>
</dbReference>
<dbReference type="AlphaFoldDB" id="A0A8J4X1D9"/>
<dbReference type="PROSITE" id="PS50835">
    <property type="entry name" value="IG_LIKE"/>
    <property type="match status" value="2"/>
</dbReference>
<dbReference type="Gene3D" id="2.60.40.1930">
    <property type="match status" value="1"/>
</dbReference>
<dbReference type="InterPro" id="IPR013783">
    <property type="entry name" value="Ig-like_fold"/>
</dbReference>
<evidence type="ECO:0000259" key="3">
    <source>
        <dbReference type="PROSITE" id="PS50835"/>
    </source>
</evidence>
<evidence type="ECO:0000256" key="2">
    <source>
        <dbReference type="SAM" id="Phobius"/>
    </source>
</evidence>
<dbReference type="SMART" id="SM00409">
    <property type="entry name" value="IG"/>
    <property type="match status" value="2"/>
</dbReference>
<feature type="domain" description="Ig-like" evidence="3">
    <location>
        <begin position="65"/>
        <end position="162"/>
    </location>
</feature>
<dbReference type="SUPFAM" id="SSF48726">
    <property type="entry name" value="Immunoglobulin"/>
    <property type="match status" value="2"/>
</dbReference>
<feature type="domain" description="Ig-like" evidence="3">
    <location>
        <begin position="169"/>
        <end position="253"/>
    </location>
</feature>
<sequence length="602" mass="65383">DNTYSSVNLSLALNNPAADPDQVPQDDVQYAVIQHRGDHRRAKRSAGQTAGSGAAEELQYASVQPRRDRVVKKRSEEDYDQYSNIRFNRTGAAYRVLEGDDVTLTCKTTCSLSGTLTFIWYKHASPLSISSNPLHLRSVSKRDAGSYSCAVEGQSYRSPAVTLDVQYPPKSVSVSISTSGGIAKGSSVTLACNSDANPPVQTYTWYKVNQSSPVGSGRSYSFMFSSNSSGWFYCVAQNKYGTQKAAAVPLTLNGTRSVVVSVVLTVTCGCACLFAIIGVLYMRKKKRVGLADDAKSGQNVQSSPPDETYTALDLQTKFSSEVYQTLAMVHSSPDDTYASLDCQSISSDYDTLTGEGRARLTRAMIQHSYPNIHDLIGSSLYISISVLTETEFEKVYVTNPDQSPAENVDVEVMPGNVRGRTKSNGMAKVIVNTQAGANTLQITIFSKGQIVKAERFKRQGQSLVTLSLPVTKELVPSFRVVAYYHIGPSEVVSDSIWVDVKDTCMGTIWDVIEKHDTGCTAGSGKDSMGVFYDAGLLFQSDKAGGTTERTARFCKKVTIFRFCRKLYRACLGLCGDCVGGPGSYTSVQEYDHATQIGSGVQQ</sequence>
<comment type="caution">
    <text evidence="4">The sequence shown here is derived from an EMBL/GenBank/DDBJ whole genome shotgun (WGS) entry which is preliminary data.</text>
</comment>
<dbReference type="Pfam" id="PF13927">
    <property type="entry name" value="Ig_3"/>
    <property type="match status" value="1"/>
</dbReference>
<evidence type="ECO:0000313" key="4">
    <source>
        <dbReference type="EMBL" id="KAF5897106.1"/>
    </source>
</evidence>
<gene>
    <name evidence="4" type="ORF">DAT39_013145</name>
</gene>
<dbReference type="Gene3D" id="2.60.40.10">
    <property type="entry name" value="Immunoglobulins"/>
    <property type="match status" value="2"/>
</dbReference>
<protein>
    <submittedName>
        <fullName evidence="4">B-cell receptor CD22-like isoform X1</fullName>
    </submittedName>
</protein>
<keyword evidence="4" id="KW-0675">Receptor</keyword>
<dbReference type="InterPro" id="IPR007110">
    <property type="entry name" value="Ig-like_dom"/>
</dbReference>
<accession>A0A8J4X1D9</accession>
<feature type="transmembrane region" description="Helical" evidence="2">
    <location>
        <begin position="258"/>
        <end position="281"/>
    </location>
</feature>
<dbReference type="CDD" id="cd00096">
    <property type="entry name" value="Ig"/>
    <property type="match status" value="1"/>
</dbReference>
<keyword evidence="2" id="KW-1133">Transmembrane helix</keyword>
<dbReference type="Pfam" id="PF13895">
    <property type="entry name" value="Ig_2"/>
    <property type="match status" value="1"/>
</dbReference>
<dbReference type="InterPro" id="IPR003598">
    <property type="entry name" value="Ig_sub2"/>
</dbReference>
<evidence type="ECO:0000313" key="5">
    <source>
        <dbReference type="Proteomes" id="UP000727407"/>
    </source>
</evidence>